<proteinExistence type="predicted"/>
<sequence length="1237" mass="138952">MKTILYNPIFINPQAYYVFPRLTRYLQPDNESTSEPANYIGTIEVKVIAYGDTTLKRTYTNTDSIDLSEFKNTWIRISLFTKVGSCVLGEWKIGNMESDLPYIDPEVLASLKAVVIVGNKTNNDSDRAIVKNLVDPDNPFVISNAAFKLNSGYGKYEEDFTSWDRIDASTAEISNDGSKIKCINTILNVQYLFNSINKDIPSFKVKISNFTKGNIAYYYRKEDGTEAFLRIEPSPLDKVLELPKSYNTVEGGTGSRGGFYSSNINIGVTIEQIPSFEGAFVTDGVNDLITSTKTVQEMLGGSSEITVVSMTHKLSLDNNWTNLIGELKGNHTFVANRGINTDKTGIYGYTYNYNENAIVINNILGDKNDYIVKTSTSLGLDNKYYVTGFRSAGIIQNISQVAWYWTFIANRVLTTDEINQVIAYYNLDRTLRPDILCNTIKQGITNENHAEFGDRLIDFSGNGRDIQLNNIAWKGDSGIGKYETDFTKWLLDQVVDITRKYSSFNIKTKNDSRVNSWVVRSGDTVIPSMKVKVTGMSSSVESLIYRYSVIDGKDYYIDITSDGIYELPQTDGGSWEGFRIVGKNFNISVEQIPSHAGGLCLDGVNDFGKVTGMPVYKDYTIIADYERFYLEPITGGRASILSKSSKVGDGSFIFNLEDQNGGKACYTFGEANGNISDDITRIIRYQSKYYNTKTLSIGTAEDNDFMVLGKVREADSRYFYGAIYSLMSFPYSMSEFLIERQLKKHKLGTLYPNMVEFRPVIKTNTEWKYLEIYQGDNRLYNLSEHDDKTGIYLEENSSIGIYVKPYTGQKVSKIVYNGTSYIDLENNDYGYYYITVPVTKSPQKIGITIEQDENYVQWNPVVESNVEYQIVDCHIDTIPAIVGKYYPINSKLRVAITTKGAVDEVTQVTVGGVPLELKSNIGNRFTFDGTLSNISPQKINITIDEYIRYEDIVQPYPILLRFNDENGNEVSWGGKFKVGSTITRIGSIDDPERNLLNGLYSVSGLSLNGKAVTSSTSIVEKQMVFKTTTTYLLDNNEPKCILSPSRLRIPNSSYKLLGYIPDISGHGNHGVIHNSAYAEGSGVNEDGSYQFDGVDDHITIPTLSSGGKQVLMKVNLPRLNNIIYDQRKETNTYTFAILTTPSQIAYDQRNSERITYIDGILNTNIIAEQLMGVTHNIVVINSKANLDNTRSPILGRDINGNNWSRMRIYDFMLFESISTDDKIKELNEYVGIEGNTE</sequence>
<accession>A0AA48WWS9</accession>
<reference evidence="1 2" key="1">
    <citation type="submission" date="2021-04" db="EMBL/GenBank/DDBJ databases">
        <authorList>
            <person name="Shkoporov A.N."/>
            <person name="Stockdale S.R."/>
            <person name="Guerin E."/>
            <person name="Ross R.P."/>
            <person name="Hill C."/>
        </authorList>
    </citation>
    <scope>NUCLEOTIDE SEQUENCE [LARGE SCALE GENOMIC DNA]</scope>
    <source>
        <strain evidence="2">cr82_1</strain>
    </source>
</reference>
<protein>
    <submittedName>
        <fullName evidence="1">Uncharacterized protein</fullName>
    </submittedName>
</protein>
<name>A0AA48WWS9_9CAUD</name>
<evidence type="ECO:0000313" key="2">
    <source>
        <dbReference type="Proteomes" id="UP000827992"/>
    </source>
</evidence>
<dbReference type="EMBL" id="MZ130496">
    <property type="protein sequence ID" value="QWM91016.2"/>
    <property type="molecule type" value="Genomic_DNA"/>
</dbReference>
<dbReference type="Proteomes" id="UP000827992">
    <property type="component" value="Segment"/>
</dbReference>
<organism evidence="1 2">
    <name type="scientific">uncultured phage cr82_1</name>
    <dbReference type="NCBI Taxonomy" id="2986416"/>
    <lineage>
        <taxon>Viruses</taxon>
        <taxon>Duplodnaviria</taxon>
        <taxon>Heunggongvirae</taxon>
        <taxon>Uroviricota</taxon>
        <taxon>Caudoviricetes</taxon>
        <taxon>Crassvirales</taxon>
        <taxon>Suoliviridae</taxon>
        <taxon>Loutivirinae</taxon>
        <taxon>Buchavirus</taxon>
        <taxon>Buchavirus oralis</taxon>
    </lineage>
</organism>
<keyword evidence="2" id="KW-1185">Reference proteome</keyword>
<gene>
    <name evidence="1" type="primary">gp_73617</name>
</gene>
<evidence type="ECO:0000313" key="1">
    <source>
        <dbReference type="EMBL" id="QWM91016.2"/>
    </source>
</evidence>